<name>A0ACA9QVZ4_9GLOM</name>
<evidence type="ECO:0000313" key="1">
    <source>
        <dbReference type="EMBL" id="CAG8766563.1"/>
    </source>
</evidence>
<dbReference type="Proteomes" id="UP000789525">
    <property type="component" value="Unassembled WGS sequence"/>
</dbReference>
<gene>
    <name evidence="1" type="ORF">ACOLOM_LOCUS13480</name>
</gene>
<comment type="caution">
    <text evidence="1">The sequence shown here is derived from an EMBL/GenBank/DDBJ whole genome shotgun (WGS) entry which is preliminary data.</text>
</comment>
<feature type="non-terminal residue" evidence="1">
    <location>
        <position position="1"/>
    </location>
</feature>
<sequence>TTSTRFQGGLSLVPPSIRRSMAADIKASNPASIVQSILIPGNKSPSKS</sequence>
<reference evidence="1" key="1">
    <citation type="submission" date="2021-06" db="EMBL/GenBank/DDBJ databases">
        <authorList>
            <person name="Kallberg Y."/>
            <person name="Tangrot J."/>
            <person name="Rosling A."/>
        </authorList>
    </citation>
    <scope>NUCLEOTIDE SEQUENCE</scope>
    <source>
        <strain evidence="1">CL356</strain>
    </source>
</reference>
<keyword evidence="2" id="KW-1185">Reference proteome</keyword>
<proteinExistence type="predicted"/>
<protein>
    <submittedName>
        <fullName evidence="1">4523_t:CDS:1</fullName>
    </submittedName>
</protein>
<evidence type="ECO:0000313" key="2">
    <source>
        <dbReference type="Proteomes" id="UP000789525"/>
    </source>
</evidence>
<feature type="non-terminal residue" evidence="1">
    <location>
        <position position="48"/>
    </location>
</feature>
<organism evidence="1 2">
    <name type="scientific">Acaulospora colombiana</name>
    <dbReference type="NCBI Taxonomy" id="27376"/>
    <lineage>
        <taxon>Eukaryota</taxon>
        <taxon>Fungi</taxon>
        <taxon>Fungi incertae sedis</taxon>
        <taxon>Mucoromycota</taxon>
        <taxon>Glomeromycotina</taxon>
        <taxon>Glomeromycetes</taxon>
        <taxon>Diversisporales</taxon>
        <taxon>Acaulosporaceae</taxon>
        <taxon>Acaulospora</taxon>
    </lineage>
</organism>
<dbReference type="EMBL" id="CAJVPT010062208">
    <property type="protein sequence ID" value="CAG8766563.1"/>
    <property type="molecule type" value="Genomic_DNA"/>
</dbReference>
<accession>A0ACA9QVZ4</accession>